<reference evidence="5" key="1">
    <citation type="submission" date="2020-03" db="EMBL/GenBank/DDBJ databases">
        <authorList>
            <person name="Weist P."/>
        </authorList>
    </citation>
    <scope>NUCLEOTIDE SEQUENCE</scope>
</reference>
<feature type="transmembrane region" description="Helical" evidence="3">
    <location>
        <begin position="472"/>
        <end position="492"/>
    </location>
</feature>
<feature type="compositionally biased region" description="Polar residues" evidence="2">
    <location>
        <begin position="386"/>
        <end position="399"/>
    </location>
</feature>
<evidence type="ECO:0000313" key="6">
    <source>
        <dbReference type="Proteomes" id="UP001153269"/>
    </source>
</evidence>
<sequence>MNPDRAREAPEVQEVGSSLQAMLSSLHSELDIQRSPYSPTEQLYDPHSPVTHRLRLLFSRALIELNARTCFPSRVQCMSERSVTWSRSPKHGPGDQVDHLSLASLESLDAMSESDVPTGFTRGSRVRASLPVVRSTNQTRDRSLGVLYLQYGDETKQFRMPNEVTSIDTVRALFVSAFPQQLNMKMLESPSVAVYVKDDMRNMYYELSDVRNLSDHSCLKVYHKDPAQAFSPGPRPANGDARMHSDGQHPLRQPPMGPPGHHPLQGVLPQSPHSMPSSPSRIPFGSRPGSLPGSATIPRERLSSANQTVRSISPCPSAILERRDVKPDEDMGGKSHSLARGNEGLYADPYLLQEGRLSLASSHGPHPNPGMDSPDHGMGGFHRASIRSTSSYSGPSPTDSMDHPSLYRQKSRNSQLPTLGSKTPPPSPHRMTEVRMIDIHGGPPHGIPPHGVPPHGVPPHGVPPHGVPPHGFLLTGFLLMGFLLTGFLLMGFPSSGAHQCGIPSGRRK</sequence>
<dbReference type="PANTHER" id="PTHR22741">
    <property type="entry name" value="P140CAP/SNIP-RELATED"/>
    <property type="match status" value="1"/>
</dbReference>
<name>A0A9N7TTT5_PLEPL</name>
<protein>
    <recommendedName>
        <fullName evidence="4">Actin interacting protein 3-like C-terminal domain-containing protein</fullName>
    </recommendedName>
</protein>
<dbReference type="PANTHER" id="PTHR22741:SF11">
    <property type="entry name" value="SICKLE TAIL PROTEIN HOMOLOG"/>
    <property type="match status" value="1"/>
</dbReference>
<proteinExistence type="predicted"/>
<keyword evidence="3" id="KW-0812">Transmembrane</keyword>
<feature type="compositionally biased region" description="Polar residues" evidence="2">
    <location>
        <begin position="412"/>
        <end position="421"/>
    </location>
</feature>
<evidence type="ECO:0000256" key="3">
    <source>
        <dbReference type="SAM" id="Phobius"/>
    </source>
</evidence>
<evidence type="ECO:0000256" key="1">
    <source>
        <dbReference type="ARBA" id="ARBA00023054"/>
    </source>
</evidence>
<evidence type="ECO:0000259" key="4">
    <source>
        <dbReference type="Pfam" id="PF03915"/>
    </source>
</evidence>
<dbReference type="InterPro" id="IPR022782">
    <property type="entry name" value="AIP3-like_C"/>
</dbReference>
<dbReference type="GO" id="GO:0005737">
    <property type="term" value="C:cytoplasm"/>
    <property type="evidence" value="ECO:0007669"/>
    <property type="project" value="TreeGrafter"/>
</dbReference>
<comment type="caution">
    <text evidence="5">The sequence shown here is derived from an EMBL/GenBank/DDBJ whole genome shotgun (WGS) entry which is preliminary data.</text>
</comment>
<keyword evidence="6" id="KW-1185">Reference proteome</keyword>
<dbReference type="EMBL" id="CADEAL010000335">
    <property type="protein sequence ID" value="CAB1418647.1"/>
    <property type="molecule type" value="Genomic_DNA"/>
</dbReference>
<dbReference type="InterPro" id="IPR051825">
    <property type="entry name" value="SRCIN1"/>
</dbReference>
<keyword evidence="3" id="KW-1133">Transmembrane helix</keyword>
<gene>
    <name evidence="5" type="ORF">PLEPLA_LOCUS6473</name>
</gene>
<dbReference type="Pfam" id="PF03915">
    <property type="entry name" value="AIP3"/>
    <property type="match status" value="1"/>
</dbReference>
<dbReference type="AlphaFoldDB" id="A0A9N7TTT5"/>
<evidence type="ECO:0000313" key="5">
    <source>
        <dbReference type="EMBL" id="CAB1418647.1"/>
    </source>
</evidence>
<organism evidence="5 6">
    <name type="scientific">Pleuronectes platessa</name>
    <name type="common">European plaice</name>
    <dbReference type="NCBI Taxonomy" id="8262"/>
    <lineage>
        <taxon>Eukaryota</taxon>
        <taxon>Metazoa</taxon>
        <taxon>Chordata</taxon>
        <taxon>Craniata</taxon>
        <taxon>Vertebrata</taxon>
        <taxon>Euteleostomi</taxon>
        <taxon>Actinopterygii</taxon>
        <taxon>Neopterygii</taxon>
        <taxon>Teleostei</taxon>
        <taxon>Neoteleostei</taxon>
        <taxon>Acanthomorphata</taxon>
        <taxon>Carangaria</taxon>
        <taxon>Pleuronectiformes</taxon>
        <taxon>Pleuronectoidei</taxon>
        <taxon>Pleuronectidae</taxon>
        <taxon>Pleuronectes</taxon>
    </lineage>
</organism>
<evidence type="ECO:0000256" key="2">
    <source>
        <dbReference type="SAM" id="MobiDB-lite"/>
    </source>
</evidence>
<feature type="compositionally biased region" description="Low complexity" evidence="2">
    <location>
        <begin position="269"/>
        <end position="283"/>
    </location>
</feature>
<feature type="compositionally biased region" description="Pro residues" evidence="2">
    <location>
        <begin position="252"/>
        <end position="261"/>
    </location>
</feature>
<keyword evidence="1" id="KW-0175">Coiled coil</keyword>
<feature type="compositionally biased region" description="Basic and acidic residues" evidence="2">
    <location>
        <begin position="320"/>
        <end position="333"/>
    </location>
</feature>
<accession>A0A9N7TTT5</accession>
<feature type="region of interest" description="Disordered" evidence="2">
    <location>
        <begin position="225"/>
        <end position="341"/>
    </location>
</feature>
<keyword evidence="3" id="KW-0472">Membrane</keyword>
<feature type="region of interest" description="Disordered" evidence="2">
    <location>
        <begin position="359"/>
        <end position="431"/>
    </location>
</feature>
<dbReference type="Proteomes" id="UP001153269">
    <property type="component" value="Unassembled WGS sequence"/>
</dbReference>
<feature type="domain" description="Actin interacting protein 3-like C-terminal" evidence="4">
    <location>
        <begin position="148"/>
        <end position="221"/>
    </location>
</feature>